<dbReference type="EMBL" id="FONL01000009">
    <property type="protein sequence ID" value="SFE55868.1"/>
    <property type="molecule type" value="Genomic_DNA"/>
</dbReference>
<gene>
    <name evidence="3" type="ORF">SAMN05216245_10918</name>
</gene>
<dbReference type="NCBIfam" id="TIGR00051">
    <property type="entry name" value="YbgC/FadM family acyl-CoA thioesterase"/>
    <property type="match status" value="1"/>
</dbReference>
<dbReference type="PIRSF" id="PIRSF003230">
    <property type="entry name" value="YbgC"/>
    <property type="match status" value="1"/>
</dbReference>
<evidence type="ECO:0000313" key="4">
    <source>
        <dbReference type="Proteomes" id="UP000198896"/>
    </source>
</evidence>
<dbReference type="InterPro" id="IPR006684">
    <property type="entry name" value="YbgC/YbaW"/>
</dbReference>
<dbReference type="Proteomes" id="UP000198896">
    <property type="component" value="Unassembled WGS sequence"/>
</dbReference>
<organism evidence="3 4">
    <name type="scientific">Succiniclasticum ruminis DSM 9236</name>
    <dbReference type="NCBI Taxonomy" id="1123323"/>
    <lineage>
        <taxon>Bacteria</taxon>
        <taxon>Bacillati</taxon>
        <taxon>Bacillota</taxon>
        <taxon>Negativicutes</taxon>
        <taxon>Acidaminococcales</taxon>
        <taxon>Acidaminococcaceae</taxon>
        <taxon>Succiniclasticum</taxon>
    </lineage>
</organism>
<protein>
    <submittedName>
        <fullName evidence="3">Acyl-CoA thioester hydrolase</fullName>
    </submittedName>
</protein>
<dbReference type="AlphaFoldDB" id="A0A1I2BJ71"/>
<dbReference type="PANTHER" id="PTHR31793:SF27">
    <property type="entry name" value="NOVEL THIOESTERASE SUPERFAMILY DOMAIN AND SAPOSIN A-TYPE DOMAIN CONTAINING PROTEIN (0610012H03RIK)"/>
    <property type="match status" value="1"/>
</dbReference>
<dbReference type="Gene3D" id="3.10.129.10">
    <property type="entry name" value="Hotdog Thioesterase"/>
    <property type="match status" value="1"/>
</dbReference>
<dbReference type="PANTHER" id="PTHR31793">
    <property type="entry name" value="4-HYDROXYBENZOYL-COA THIOESTERASE FAMILY MEMBER"/>
    <property type="match status" value="1"/>
</dbReference>
<dbReference type="Pfam" id="PF13279">
    <property type="entry name" value="4HBT_2"/>
    <property type="match status" value="1"/>
</dbReference>
<name>A0A1I2BJ71_9FIRM</name>
<dbReference type="CDD" id="cd00586">
    <property type="entry name" value="4HBT"/>
    <property type="match status" value="1"/>
</dbReference>
<sequence>MIAIRDRVRFGETDLMAVVYHANYLPWMEMGRVAWLRACGVDLNRMMDDGIVFPIRELNVKYKHSSRFDDEYEVQTTMLEFNRAKMVFAYKVIDANNGTVFVEGTTTNVFTDKKGKIVRLPAEWFDRINALYLKEKAGEI</sequence>
<keyword evidence="4" id="KW-1185">Reference proteome</keyword>
<dbReference type="OrthoDB" id="9800856at2"/>
<proteinExistence type="inferred from homology"/>
<evidence type="ECO:0000313" key="3">
    <source>
        <dbReference type="EMBL" id="SFE55868.1"/>
    </source>
</evidence>
<dbReference type="STRING" id="1123323.SAMN05216245_10918"/>
<reference evidence="3 4" key="1">
    <citation type="submission" date="2016-10" db="EMBL/GenBank/DDBJ databases">
        <authorList>
            <person name="de Groot N.N."/>
        </authorList>
    </citation>
    <scope>NUCLEOTIDE SEQUENCE [LARGE SCALE GENOMIC DNA]</scope>
    <source>
        <strain evidence="3 4">DSM 9236</strain>
    </source>
</reference>
<comment type="similarity">
    <text evidence="1">Belongs to the 4-hydroxybenzoyl-CoA thioesterase family.</text>
</comment>
<evidence type="ECO:0000256" key="2">
    <source>
        <dbReference type="ARBA" id="ARBA00022801"/>
    </source>
</evidence>
<dbReference type="RefSeq" id="WP_093913593.1">
    <property type="nucleotide sequence ID" value="NZ_FONL01000009.1"/>
</dbReference>
<keyword evidence="2 3" id="KW-0378">Hydrolase</keyword>
<dbReference type="GO" id="GO:0047617">
    <property type="term" value="F:fatty acyl-CoA hydrolase activity"/>
    <property type="evidence" value="ECO:0007669"/>
    <property type="project" value="TreeGrafter"/>
</dbReference>
<dbReference type="SUPFAM" id="SSF54637">
    <property type="entry name" value="Thioesterase/thiol ester dehydrase-isomerase"/>
    <property type="match status" value="1"/>
</dbReference>
<accession>A0A1I2BJ71</accession>
<dbReference type="InterPro" id="IPR050563">
    <property type="entry name" value="4-hydroxybenzoyl-CoA_TE"/>
</dbReference>
<dbReference type="InterPro" id="IPR029069">
    <property type="entry name" value="HotDog_dom_sf"/>
</dbReference>
<evidence type="ECO:0000256" key="1">
    <source>
        <dbReference type="ARBA" id="ARBA00005953"/>
    </source>
</evidence>